<dbReference type="PRINTS" id="PR00625">
    <property type="entry name" value="JDOMAIN"/>
</dbReference>
<dbReference type="CDD" id="cd06257">
    <property type="entry name" value="DnaJ"/>
    <property type="match status" value="1"/>
</dbReference>
<evidence type="ECO:0000313" key="4">
    <source>
        <dbReference type="Proteomes" id="UP001260072"/>
    </source>
</evidence>
<keyword evidence="4" id="KW-1185">Reference proteome</keyword>
<dbReference type="EMBL" id="JAVKGS010000004">
    <property type="protein sequence ID" value="MDR5693260.1"/>
    <property type="molecule type" value="Genomic_DNA"/>
</dbReference>
<evidence type="ECO:0000313" key="3">
    <source>
        <dbReference type="EMBL" id="MDR5693260.1"/>
    </source>
</evidence>
<evidence type="ECO:0000256" key="1">
    <source>
        <dbReference type="SAM" id="Phobius"/>
    </source>
</evidence>
<keyword evidence="1" id="KW-1133">Transmembrane helix</keyword>
<keyword evidence="1" id="KW-0812">Transmembrane</keyword>
<dbReference type="InterPro" id="IPR036869">
    <property type="entry name" value="J_dom_sf"/>
</dbReference>
<evidence type="ECO:0000259" key="2">
    <source>
        <dbReference type="PROSITE" id="PS50076"/>
    </source>
</evidence>
<organism evidence="3 4">
    <name type="scientific">Agromyces indicus</name>
    <dbReference type="NCBI Taxonomy" id="758919"/>
    <lineage>
        <taxon>Bacteria</taxon>
        <taxon>Bacillati</taxon>
        <taxon>Actinomycetota</taxon>
        <taxon>Actinomycetes</taxon>
        <taxon>Micrococcales</taxon>
        <taxon>Microbacteriaceae</taxon>
        <taxon>Agromyces</taxon>
    </lineage>
</organism>
<gene>
    <name evidence="3" type="ORF">RH861_14395</name>
</gene>
<reference evidence="4" key="1">
    <citation type="submission" date="2023-07" db="EMBL/GenBank/DDBJ databases">
        <title>Description of three actinobacteria isolated from air of manufacturing shop in a pharmaceutical factory.</title>
        <authorList>
            <person name="Zhang D.-F."/>
        </authorList>
    </citation>
    <scope>NUCLEOTIDE SEQUENCE [LARGE SCALE GENOMIC DNA]</scope>
    <source>
        <strain evidence="4">CCTCC AB 2011122</strain>
    </source>
</reference>
<accession>A0ABU1FND6</accession>
<dbReference type="PANTHER" id="PTHR24074">
    <property type="entry name" value="CO-CHAPERONE PROTEIN DJLA"/>
    <property type="match status" value="1"/>
</dbReference>
<dbReference type="RefSeq" id="WP_310521558.1">
    <property type="nucleotide sequence ID" value="NZ_BAABBS010000003.1"/>
</dbReference>
<dbReference type="PROSITE" id="PS50076">
    <property type="entry name" value="DNAJ_2"/>
    <property type="match status" value="1"/>
</dbReference>
<feature type="domain" description="J" evidence="2">
    <location>
        <begin position="5"/>
        <end position="86"/>
    </location>
</feature>
<feature type="transmembrane region" description="Helical" evidence="1">
    <location>
        <begin position="95"/>
        <end position="114"/>
    </location>
</feature>
<comment type="caution">
    <text evidence="3">The sequence shown here is derived from an EMBL/GenBank/DDBJ whole genome shotgun (WGS) entry which is preliminary data.</text>
</comment>
<proteinExistence type="predicted"/>
<dbReference type="InterPro" id="IPR001623">
    <property type="entry name" value="DnaJ_domain"/>
</dbReference>
<sequence length="197" mass="21373">MTPDEAAAALGVDRDADSAEIDRAYRRLARELHPDRYTGRPADEVRAASDRFIEVTRAHDVLLAAPRRPAPSARIVVERPPADATRPETAHRRPFGWWLFAAWTALTVVGAILSTATGPLFTPADLWVRLGLLIAFALATALTGRRWVWRITLVLLGLSAIAVIASTTVAGLLGLGFMAIACFGLAVQGRLVRFPDQ</sequence>
<dbReference type="SUPFAM" id="SSF46565">
    <property type="entry name" value="Chaperone J-domain"/>
    <property type="match status" value="1"/>
</dbReference>
<dbReference type="SUPFAM" id="SSF103473">
    <property type="entry name" value="MFS general substrate transporter"/>
    <property type="match status" value="1"/>
</dbReference>
<dbReference type="Pfam" id="PF00226">
    <property type="entry name" value="DnaJ"/>
    <property type="match status" value="1"/>
</dbReference>
<dbReference type="Gene3D" id="1.10.287.110">
    <property type="entry name" value="DnaJ domain"/>
    <property type="match status" value="1"/>
</dbReference>
<dbReference type="SMART" id="SM00271">
    <property type="entry name" value="DnaJ"/>
    <property type="match status" value="1"/>
</dbReference>
<dbReference type="InterPro" id="IPR036259">
    <property type="entry name" value="MFS_trans_sf"/>
</dbReference>
<feature type="transmembrane region" description="Helical" evidence="1">
    <location>
        <begin position="154"/>
        <end position="187"/>
    </location>
</feature>
<name>A0ABU1FND6_9MICO</name>
<feature type="transmembrane region" description="Helical" evidence="1">
    <location>
        <begin position="126"/>
        <end position="142"/>
    </location>
</feature>
<dbReference type="InterPro" id="IPR050817">
    <property type="entry name" value="DjlA_DnaK_co-chaperone"/>
</dbReference>
<keyword evidence="1" id="KW-0472">Membrane</keyword>
<protein>
    <submittedName>
        <fullName evidence="3">J domain-containing protein</fullName>
    </submittedName>
</protein>
<dbReference type="Proteomes" id="UP001260072">
    <property type="component" value="Unassembled WGS sequence"/>
</dbReference>